<accession>A0A7S2PNW4</accession>
<name>A0A7S2PNW4_9STRA</name>
<dbReference type="FunFam" id="1.10.472.10:FF:000093">
    <property type="entry name" value="Predicted protein"/>
    <property type="match status" value="1"/>
</dbReference>
<dbReference type="InterPro" id="IPR046965">
    <property type="entry name" value="Cyclin_A/B-like"/>
</dbReference>
<dbReference type="AlphaFoldDB" id="A0A7S2PNW4"/>
<evidence type="ECO:0000313" key="2">
    <source>
        <dbReference type="EMBL" id="CAD9609099.1"/>
    </source>
</evidence>
<dbReference type="PANTHER" id="PTHR10177">
    <property type="entry name" value="CYCLINS"/>
    <property type="match status" value="1"/>
</dbReference>
<organism evidence="2">
    <name type="scientific">Skeletonema marinoi</name>
    <dbReference type="NCBI Taxonomy" id="267567"/>
    <lineage>
        <taxon>Eukaryota</taxon>
        <taxon>Sar</taxon>
        <taxon>Stramenopiles</taxon>
        <taxon>Ochrophyta</taxon>
        <taxon>Bacillariophyta</taxon>
        <taxon>Coscinodiscophyceae</taxon>
        <taxon>Thalassiosirophycidae</taxon>
        <taxon>Thalassiosirales</taxon>
        <taxon>Skeletonemataceae</taxon>
        <taxon>Skeletonema</taxon>
        <taxon>Skeletonema marinoi-dohrnii complex</taxon>
    </lineage>
</organism>
<dbReference type="InterPro" id="IPR039361">
    <property type="entry name" value="Cyclin"/>
</dbReference>
<sequence>MQHKEEILNQLHAICAKDEQATRCHHNYFTQEVNEDCRRKMVEWSFTVVDSFNLSRESVWRAIDILDRFLSSGKGSSVKARENKQSFQLASTVCLYMAVKVHEDVEMTIGFLVKLCRSYYTASEFISMEHDILFALRWSICQTTPLDFARQCLLLQLDCFDPETIDCILENTQKQMDLATSDVYFASYKQSSVGIACLGAALVESDVNSAEQEEFWSQLSSMLNFDFASKEVREVERHMLSGSTICKPKRQSQLVLSKTTSQKSCNEQTSPVSILSCV</sequence>
<reference evidence="2" key="1">
    <citation type="submission" date="2021-01" db="EMBL/GenBank/DDBJ databases">
        <authorList>
            <person name="Corre E."/>
            <person name="Pelletier E."/>
            <person name="Niang G."/>
            <person name="Scheremetjew M."/>
            <person name="Finn R."/>
            <person name="Kale V."/>
            <person name="Holt S."/>
            <person name="Cochrane G."/>
            <person name="Meng A."/>
            <person name="Brown T."/>
            <person name="Cohen L."/>
        </authorList>
    </citation>
    <scope>NUCLEOTIDE SEQUENCE</scope>
    <source>
        <strain evidence="2">SM1012Den-03</strain>
    </source>
</reference>
<dbReference type="GO" id="GO:0016538">
    <property type="term" value="F:cyclin-dependent protein serine/threonine kinase regulator activity"/>
    <property type="evidence" value="ECO:0007669"/>
    <property type="project" value="InterPro"/>
</dbReference>
<proteinExistence type="predicted"/>
<evidence type="ECO:0000259" key="1">
    <source>
        <dbReference type="Pfam" id="PF00134"/>
    </source>
</evidence>
<dbReference type="InterPro" id="IPR006671">
    <property type="entry name" value="Cyclin_N"/>
</dbReference>
<dbReference type="EMBL" id="HBGZ01018221">
    <property type="protein sequence ID" value="CAD9609099.1"/>
    <property type="molecule type" value="Transcribed_RNA"/>
</dbReference>
<feature type="domain" description="Cyclin N-terminal" evidence="1">
    <location>
        <begin position="16"/>
        <end position="140"/>
    </location>
</feature>
<protein>
    <recommendedName>
        <fullName evidence="1">Cyclin N-terminal domain-containing protein</fullName>
    </recommendedName>
</protein>
<dbReference type="Gene3D" id="1.10.472.10">
    <property type="entry name" value="Cyclin-like"/>
    <property type="match status" value="2"/>
</dbReference>
<dbReference type="Pfam" id="PF00134">
    <property type="entry name" value="Cyclin_N"/>
    <property type="match status" value="1"/>
</dbReference>
<dbReference type="SUPFAM" id="SSF47954">
    <property type="entry name" value="Cyclin-like"/>
    <property type="match status" value="1"/>
</dbReference>
<dbReference type="GO" id="GO:0044772">
    <property type="term" value="P:mitotic cell cycle phase transition"/>
    <property type="evidence" value="ECO:0007669"/>
    <property type="project" value="InterPro"/>
</dbReference>
<gene>
    <name evidence="2" type="ORF">SMAR0320_LOCUS13118</name>
</gene>
<dbReference type="PIRSF" id="PIRSF001771">
    <property type="entry name" value="Cyclin_A_B_D_E"/>
    <property type="match status" value="1"/>
</dbReference>
<dbReference type="InterPro" id="IPR036915">
    <property type="entry name" value="Cyclin-like_sf"/>
</dbReference>